<protein>
    <submittedName>
        <fullName evidence="1">Uncharacterized protein</fullName>
    </submittedName>
</protein>
<sequence>MSASKTESQKIFEKLKLKPANKARNLLRLRLQEPNMVVCAFRYLPVP</sequence>
<dbReference type="AlphaFoldDB" id="A0A146FDZ6"/>
<dbReference type="Proteomes" id="UP000075230">
    <property type="component" value="Unassembled WGS sequence"/>
</dbReference>
<gene>
    <name evidence="1" type="ORF">RIB2604_01801050</name>
</gene>
<proteinExistence type="predicted"/>
<evidence type="ECO:0000313" key="1">
    <source>
        <dbReference type="EMBL" id="GAT24280.1"/>
    </source>
</evidence>
<reference evidence="2" key="2">
    <citation type="submission" date="2016-02" db="EMBL/GenBank/DDBJ databases">
        <title>Genome sequencing of Aspergillus luchuensis NBRC 4314.</title>
        <authorList>
            <person name="Yamada O."/>
        </authorList>
    </citation>
    <scope>NUCLEOTIDE SEQUENCE [LARGE SCALE GENOMIC DNA]</scope>
    <source>
        <strain evidence="2">RIB 2604</strain>
    </source>
</reference>
<comment type="caution">
    <text evidence="1">The sequence shown here is derived from an EMBL/GenBank/DDBJ whole genome shotgun (WGS) entry which is preliminary data.</text>
</comment>
<accession>A0A146FDZ6</accession>
<evidence type="ECO:0000313" key="2">
    <source>
        <dbReference type="Proteomes" id="UP000075230"/>
    </source>
</evidence>
<name>A0A146FDZ6_ASPKA</name>
<dbReference type="EMBL" id="BCWF01000018">
    <property type="protein sequence ID" value="GAT24280.1"/>
    <property type="molecule type" value="Genomic_DNA"/>
</dbReference>
<organism evidence="1 2">
    <name type="scientific">Aspergillus kawachii</name>
    <name type="common">White koji mold</name>
    <name type="synonym">Aspergillus awamori var. kawachi</name>
    <dbReference type="NCBI Taxonomy" id="1069201"/>
    <lineage>
        <taxon>Eukaryota</taxon>
        <taxon>Fungi</taxon>
        <taxon>Dikarya</taxon>
        <taxon>Ascomycota</taxon>
        <taxon>Pezizomycotina</taxon>
        <taxon>Eurotiomycetes</taxon>
        <taxon>Eurotiomycetidae</taxon>
        <taxon>Eurotiales</taxon>
        <taxon>Aspergillaceae</taxon>
        <taxon>Aspergillus</taxon>
        <taxon>Aspergillus subgen. Circumdati</taxon>
    </lineage>
</organism>
<reference evidence="1 2" key="1">
    <citation type="journal article" date="2016" name="DNA Res.">
        <title>Genome sequence of Aspergillus luchuensis NBRC 4314.</title>
        <authorList>
            <person name="Yamada O."/>
            <person name="Machida M."/>
            <person name="Hosoyama A."/>
            <person name="Goto M."/>
            <person name="Takahashi T."/>
            <person name="Futagami T."/>
            <person name="Yamagata Y."/>
            <person name="Takeuchi M."/>
            <person name="Kobayashi T."/>
            <person name="Koike H."/>
            <person name="Abe K."/>
            <person name="Asai K."/>
            <person name="Arita M."/>
            <person name="Fujita N."/>
            <person name="Fukuda K."/>
            <person name="Higa K."/>
            <person name="Horikawa H."/>
            <person name="Ishikawa T."/>
            <person name="Jinno K."/>
            <person name="Kato Y."/>
            <person name="Kirimura K."/>
            <person name="Mizutani O."/>
            <person name="Nakasone K."/>
            <person name="Sano M."/>
            <person name="Shiraishi Y."/>
            <person name="Tsukahara M."/>
            <person name="Gomi K."/>
        </authorList>
    </citation>
    <scope>NUCLEOTIDE SEQUENCE [LARGE SCALE GENOMIC DNA]</scope>
    <source>
        <strain evidence="1 2">RIB 2604</strain>
    </source>
</reference>